<evidence type="ECO:0000256" key="6">
    <source>
        <dbReference type="ARBA" id="ARBA00022840"/>
    </source>
</evidence>
<dbReference type="GO" id="GO:0007166">
    <property type="term" value="P:cell surface receptor signaling pathway"/>
    <property type="evidence" value="ECO:0007669"/>
    <property type="project" value="InterPro"/>
</dbReference>
<feature type="transmembrane region" description="Helical" evidence="9">
    <location>
        <begin position="12"/>
        <end position="33"/>
    </location>
</feature>
<evidence type="ECO:0000256" key="4">
    <source>
        <dbReference type="ARBA" id="ARBA00022741"/>
    </source>
</evidence>
<keyword evidence="9" id="KW-0812">Transmembrane</keyword>
<evidence type="ECO:0000256" key="5">
    <source>
        <dbReference type="ARBA" id="ARBA00022777"/>
    </source>
</evidence>
<evidence type="ECO:0000256" key="8">
    <source>
        <dbReference type="ARBA" id="ARBA00048679"/>
    </source>
</evidence>
<name>A0A2P6PE57_ROSCH</name>
<dbReference type="GO" id="GO:0005886">
    <property type="term" value="C:plasma membrane"/>
    <property type="evidence" value="ECO:0007669"/>
    <property type="project" value="TreeGrafter"/>
</dbReference>
<dbReference type="InterPro" id="IPR011009">
    <property type="entry name" value="Kinase-like_dom_sf"/>
</dbReference>
<dbReference type="SUPFAM" id="SSF56112">
    <property type="entry name" value="Protein kinase-like (PK-like)"/>
    <property type="match status" value="1"/>
</dbReference>
<keyword evidence="5" id="KW-0418">Kinase</keyword>
<dbReference type="SMART" id="SM00220">
    <property type="entry name" value="S_TKc"/>
    <property type="match status" value="1"/>
</dbReference>
<keyword evidence="4" id="KW-0547">Nucleotide-binding</keyword>
<dbReference type="InterPro" id="IPR000719">
    <property type="entry name" value="Prot_kinase_dom"/>
</dbReference>
<feature type="domain" description="Protein kinase" evidence="10">
    <location>
        <begin position="83"/>
        <end position="311"/>
    </location>
</feature>
<dbReference type="EMBL" id="PDCK01000045">
    <property type="protein sequence ID" value="PRQ20212.1"/>
    <property type="molecule type" value="Genomic_DNA"/>
</dbReference>
<organism evidence="11 12">
    <name type="scientific">Rosa chinensis</name>
    <name type="common">China rose</name>
    <dbReference type="NCBI Taxonomy" id="74649"/>
    <lineage>
        <taxon>Eukaryota</taxon>
        <taxon>Viridiplantae</taxon>
        <taxon>Streptophyta</taxon>
        <taxon>Embryophyta</taxon>
        <taxon>Tracheophyta</taxon>
        <taxon>Spermatophyta</taxon>
        <taxon>Magnoliopsida</taxon>
        <taxon>eudicotyledons</taxon>
        <taxon>Gunneridae</taxon>
        <taxon>Pentapetalae</taxon>
        <taxon>rosids</taxon>
        <taxon>fabids</taxon>
        <taxon>Rosales</taxon>
        <taxon>Rosaceae</taxon>
        <taxon>Rosoideae</taxon>
        <taxon>Rosoideae incertae sedis</taxon>
        <taxon>Rosa</taxon>
    </lineage>
</organism>
<evidence type="ECO:0000256" key="7">
    <source>
        <dbReference type="ARBA" id="ARBA00047899"/>
    </source>
</evidence>
<dbReference type="Pfam" id="PF07714">
    <property type="entry name" value="PK_Tyr_Ser-Thr"/>
    <property type="match status" value="1"/>
</dbReference>
<evidence type="ECO:0000313" key="12">
    <source>
        <dbReference type="Proteomes" id="UP000238479"/>
    </source>
</evidence>
<sequence>MWSVNNHFPFHCIYLGFALLLLFIAVRYVYTAINKKKHIIHKKIFFTRNGGLLLEQQLRFAKINGEKIKHFKSKELEKSTDNFRINRILGHRGHGIVYKRILKDGRIVAVKKSKLVDERKLVEFINEVVITEVPIVVYEFIPNGMLFQYIHEKNEEFPLTWKMRLRIATKIVRALSYLHATASYPIYHRDIKSSNILLDEKYRAKIADFGTSRSVAIDQTHLTTVLHGIFGYLDHEYFRSSKFMEKSDVYSFGVVLVGLLTGKKPVSMINVLKESSKKDIRIVANLAKKCLDLNGRKRPTMKETTTELEVIQISKTTSIIEQIYEGVELPCQDRLSKHEGVAISSIGKESVQSRMRLSI</sequence>
<evidence type="ECO:0000256" key="2">
    <source>
        <dbReference type="ARBA" id="ARBA00022527"/>
    </source>
</evidence>
<protein>
    <recommendedName>
        <fullName evidence="1">non-specific serine/threonine protein kinase</fullName>
        <ecNumber evidence="1">2.7.11.1</ecNumber>
    </recommendedName>
</protein>
<dbReference type="EC" id="2.7.11.1" evidence="1"/>
<dbReference type="PROSITE" id="PS50011">
    <property type="entry name" value="PROTEIN_KINASE_DOM"/>
    <property type="match status" value="1"/>
</dbReference>
<dbReference type="FunFam" id="1.10.510.10:FF:001023">
    <property type="entry name" value="Os07g0541700 protein"/>
    <property type="match status" value="1"/>
</dbReference>
<comment type="catalytic activity">
    <reaction evidence="8">
        <text>L-seryl-[protein] + ATP = O-phospho-L-seryl-[protein] + ADP + H(+)</text>
        <dbReference type="Rhea" id="RHEA:17989"/>
        <dbReference type="Rhea" id="RHEA-COMP:9863"/>
        <dbReference type="Rhea" id="RHEA-COMP:11604"/>
        <dbReference type="ChEBI" id="CHEBI:15378"/>
        <dbReference type="ChEBI" id="CHEBI:29999"/>
        <dbReference type="ChEBI" id="CHEBI:30616"/>
        <dbReference type="ChEBI" id="CHEBI:83421"/>
        <dbReference type="ChEBI" id="CHEBI:456216"/>
        <dbReference type="EC" id="2.7.11.1"/>
    </reaction>
</comment>
<comment type="catalytic activity">
    <reaction evidence="7">
        <text>L-threonyl-[protein] + ATP = O-phospho-L-threonyl-[protein] + ADP + H(+)</text>
        <dbReference type="Rhea" id="RHEA:46608"/>
        <dbReference type="Rhea" id="RHEA-COMP:11060"/>
        <dbReference type="Rhea" id="RHEA-COMP:11605"/>
        <dbReference type="ChEBI" id="CHEBI:15378"/>
        <dbReference type="ChEBI" id="CHEBI:30013"/>
        <dbReference type="ChEBI" id="CHEBI:30616"/>
        <dbReference type="ChEBI" id="CHEBI:61977"/>
        <dbReference type="ChEBI" id="CHEBI:456216"/>
        <dbReference type="EC" id="2.7.11.1"/>
    </reaction>
</comment>
<evidence type="ECO:0000256" key="9">
    <source>
        <dbReference type="SAM" id="Phobius"/>
    </source>
</evidence>
<proteinExistence type="predicted"/>
<dbReference type="Proteomes" id="UP000238479">
    <property type="component" value="Chromosome 7"/>
</dbReference>
<gene>
    <name evidence="11" type="ORF">RchiOBHm_Chr7g0225671</name>
</gene>
<evidence type="ECO:0000256" key="3">
    <source>
        <dbReference type="ARBA" id="ARBA00022679"/>
    </source>
</evidence>
<dbReference type="InterPro" id="IPR008271">
    <property type="entry name" value="Ser/Thr_kinase_AS"/>
</dbReference>
<keyword evidence="3 11" id="KW-0808">Transferase</keyword>
<dbReference type="Gramene" id="PRQ20212">
    <property type="protein sequence ID" value="PRQ20212"/>
    <property type="gene ID" value="RchiOBHm_Chr7g0225671"/>
</dbReference>
<accession>A0A2P6PE57</accession>
<dbReference type="AlphaFoldDB" id="A0A2P6PE57"/>
<evidence type="ECO:0000256" key="1">
    <source>
        <dbReference type="ARBA" id="ARBA00012513"/>
    </source>
</evidence>
<keyword evidence="6" id="KW-0067">ATP-binding</keyword>
<evidence type="ECO:0000313" key="11">
    <source>
        <dbReference type="EMBL" id="PRQ20212.1"/>
    </source>
</evidence>
<keyword evidence="9" id="KW-1133">Transmembrane helix</keyword>
<evidence type="ECO:0000259" key="10">
    <source>
        <dbReference type="PROSITE" id="PS50011"/>
    </source>
</evidence>
<keyword evidence="12" id="KW-1185">Reference proteome</keyword>
<keyword evidence="2" id="KW-0723">Serine/threonine-protein kinase</keyword>
<dbReference type="PANTHER" id="PTHR27005:SF280">
    <property type="entry name" value="WALL-ASSOCIATED RECEPTOR KINASE-LIKE 8"/>
    <property type="match status" value="1"/>
</dbReference>
<dbReference type="Gene3D" id="1.10.510.10">
    <property type="entry name" value="Transferase(Phosphotransferase) domain 1"/>
    <property type="match status" value="1"/>
</dbReference>
<keyword evidence="9" id="KW-0472">Membrane</keyword>
<dbReference type="GO" id="GO:0005524">
    <property type="term" value="F:ATP binding"/>
    <property type="evidence" value="ECO:0007669"/>
    <property type="project" value="UniProtKB-KW"/>
</dbReference>
<dbReference type="Gene3D" id="3.30.200.20">
    <property type="entry name" value="Phosphorylase Kinase, domain 1"/>
    <property type="match status" value="1"/>
</dbReference>
<dbReference type="InterPro" id="IPR045274">
    <property type="entry name" value="WAK-like"/>
</dbReference>
<dbReference type="OMA" id="NESHWKE"/>
<reference evidence="11 12" key="1">
    <citation type="journal article" date="2018" name="Nat. Genet.">
        <title>The Rosa genome provides new insights in the design of modern roses.</title>
        <authorList>
            <person name="Bendahmane M."/>
        </authorList>
    </citation>
    <scope>NUCLEOTIDE SEQUENCE [LARGE SCALE GENOMIC DNA]</scope>
    <source>
        <strain evidence="12">cv. Old Blush</strain>
    </source>
</reference>
<comment type="caution">
    <text evidence="11">The sequence shown here is derived from an EMBL/GenBank/DDBJ whole genome shotgun (WGS) entry which is preliminary data.</text>
</comment>
<dbReference type="GO" id="GO:0004674">
    <property type="term" value="F:protein serine/threonine kinase activity"/>
    <property type="evidence" value="ECO:0007669"/>
    <property type="project" value="UniProtKB-KW"/>
</dbReference>
<dbReference type="PANTHER" id="PTHR27005">
    <property type="entry name" value="WALL-ASSOCIATED RECEPTOR KINASE-LIKE 21"/>
    <property type="match status" value="1"/>
</dbReference>
<dbReference type="InterPro" id="IPR001245">
    <property type="entry name" value="Ser-Thr/Tyr_kinase_cat_dom"/>
</dbReference>
<dbReference type="PROSITE" id="PS00108">
    <property type="entry name" value="PROTEIN_KINASE_ST"/>
    <property type="match status" value="1"/>
</dbReference>